<dbReference type="InterPro" id="IPR036397">
    <property type="entry name" value="RNaseH_sf"/>
</dbReference>
<name>A0A6G0SX90_APHGL</name>
<accession>A0A6G0SX90</accession>
<reference evidence="2 3" key="1">
    <citation type="submission" date="2019-08" db="EMBL/GenBank/DDBJ databases">
        <title>The genome of the soybean aphid Biotype 1, its phylome, world population structure and adaptation to the North American continent.</title>
        <authorList>
            <person name="Giordano R."/>
            <person name="Donthu R.K."/>
            <person name="Hernandez A.G."/>
            <person name="Wright C.L."/>
            <person name="Zimin A.V."/>
        </authorList>
    </citation>
    <scope>NUCLEOTIDE SEQUENCE [LARGE SCALE GENOMIC DNA]</scope>
    <source>
        <tissue evidence="2">Whole aphids</tissue>
    </source>
</reference>
<dbReference type="PANTHER" id="PTHR33939">
    <property type="entry name" value="PROTEIN CBG22215"/>
    <property type="match status" value="1"/>
</dbReference>
<comment type="caution">
    <text evidence="2">The sequence shown here is derived from an EMBL/GenBank/DDBJ whole genome shotgun (WGS) entry which is preliminary data.</text>
</comment>
<dbReference type="OrthoDB" id="8196420at2759"/>
<proteinExistence type="predicted"/>
<evidence type="ECO:0000313" key="2">
    <source>
        <dbReference type="EMBL" id="KAE9522574.1"/>
    </source>
</evidence>
<dbReference type="GO" id="GO:0003676">
    <property type="term" value="F:nucleic acid binding"/>
    <property type="evidence" value="ECO:0007669"/>
    <property type="project" value="InterPro"/>
</dbReference>
<dbReference type="EMBL" id="VYZN01000949">
    <property type="protein sequence ID" value="KAE9522574.1"/>
    <property type="molecule type" value="Genomic_DNA"/>
</dbReference>
<dbReference type="Gene3D" id="3.30.420.10">
    <property type="entry name" value="Ribonuclease H-like superfamily/Ribonuclease H"/>
    <property type="match status" value="1"/>
</dbReference>
<dbReference type="PANTHER" id="PTHR33939:SF1">
    <property type="entry name" value="DUF4371 DOMAIN-CONTAINING PROTEIN"/>
    <property type="match status" value="1"/>
</dbReference>
<organism evidence="2 3">
    <name type="scientific">Aphis glycines</name>
    <name type="common">Soybean aphid</name>
    <dbReference type="NCBI Taxonomy" id="307491"/>
    <lineage>
        <taxon>Eukaryota</taxon>
        <taxon>Metazoa</taxon>
        <taxon>Ecdysozoa</taxon>
        <taxon>Arthropoda</taxon>
        <taxon>Hexapoda</taxon>
        <taxon>Insecta</taxon>
        <taxon>Pterygota</taxon>
        <taxon>Neoptera</taxon>
        <taxon>Paraneoptera</taxon>
        <taxon>Hemiptera</taxon>
        <taxon>Sternorrhyncha</taxon>
        <taxon>Aphidomorpha</taxon>
        <taxon>Aphidoidea</taxon>
        <taxon>Aphididae</taxon>
        <taxon>Aphidini</taxon>
        <taxon>Aphis</taxon>
        <taxon>Aphis</taxon>
    </lineage>
</organism>
<evidence type="ECO:0000313" key="3">
    <source>
        <dbReference type="Proteomes" id="UP000475862"/>
    </source>
</evidence>
<dbReference type="AlphaFoldDB" id="A0A6G0SX90"/>
<feature type="domain" description="Tc1-like transposase DDE" evidence="1">
    <location>
        <begin position="376"/>
        <end position="543"/>
    </location>
</feature>
<protein>
    <recommendedName>
        <fullName evidence="1">Tc1-like transposase DDE domain-containing protein</fullName>
    </recommendedName>
</protein>
<dbReference type="InterPro" id="IPR038717">
    <property type="entry name" value="Tc1-like_DDE_dom"/>
</dbReference>
<dbReference type="Proteomes" id="UP000475862">
    <property type="component" value="Unassembled WGS sequence"/>
</dbReference>
<evidence type="ECO:0000259" key="1">
    <source>
        <dbReference type="Pfam" id="PF13358"/>
    </source>
</evidence>
<gene>
    <name evidence="2" type="ORF">AGLY_016996</name>
</gene>
<dbReference type="Pfam" id="PF13358">
    <property type="entry name" value="DDE_3"/>
    <property type="match status" value="1"/>
</dbReference>
<sequence>MVPLRTVENPFFKKIFENIGITKKIIASITDNGSNFVKAFKMFGVKLIHFDNVEDSDEYDNIDLFSDASVNSQGQDDEQLKSSQRESTIGRRPKLIRSRAFPPLKLPNCWPPSTLAADTDVATIADAAATTVAAADQETVTVFTYNNKYNMDVAAVSPSKKNPCGKFIGTGQRKIIVNLYKKIVKHQLENPDSPRMTLREMIVDISKSSGIGQRSVQNILSEYKNQGTITSPNKKKIRPTIIEKIDEFDKNAIRQKIHNFWRNREVPTVDKMLIAINEDETLPNIKRSSFQKVLKDLQFQYVKKKRNSALLEREDLIAWRRSYLVKIKHYREQNRPIYYLDETWVNAGDTHSRTWTDTTINSSRDAFLKGLTTGQKEPSGKGKRLIVLHIGSTDGFVPGGLLCFESKTNSTDYHDEMNGDTFYEWFVRILPLLKENAVIVMDNASYHSVKKCKIPTMSWKKKDIIDWLEMKGEIVNHPIVKNDLIIRVKKIKNQYDKYVIDEYAKDNGKIVLRLPPYHCELNPIELAWSSVKSYVRTHNNTFKIKDVLELLKKGVEHVTAEMWTNFVGHVVKEEEKFLNIEHITDEVFDELPEAEGRHIMTITGDTSCSESDFDSD</sequence>
<keyword evidence="3" id="KW-1185">Reference proteome</keyword>